<proteinExistence type="predicted"/>
<accession>A0A8S5QPC1</accession>
<protein>
    <submittedName>
        <fullName evidence="1">Uncharacterized protein</fullName>
    </submittedName>
</protein>
<name>A0A8S5QPC1_9CAUD</name>
<sequence>MATLFRQKEFYIFNNPNKIEAAYGQLSSVKESLIN</sequence>
<reference evidence="1" key="1">
    <citation type="journal article" date="2021" name="Proc. Natl. Acad. Sci. U.S.A.">
        <title>A Catalog of Tens of Thousands of Viruses from Human Metagenomes Reveals Hidden Associations with Chronic Diseases.</title>
        <authorList>
            <person name="Tisza M.J."/>
            <person name="Buck C.B."/>
        </authorList>
    </citation>
    <scope>NUCLEOTIDE SEQUENCE</scope>
    <source>
        <strain evidence="1">CtWhx86</strain>
    </source>
</reference>
<organism evidence="1">
    <name type="scientific">Siphoviridae sp. ctWhx86</name>
    <dbReference type="NCBI Taxonomy" id="2826362"/>
    <lineage>
        <taxon>Viruses</taxon>
        <taxon>Duplodnaviria</taxon>
        <taxon>Heunggongvirae</taxon>
        <taxon>Uroviricota</taxon>
        <taxon>Caudoviricetes</taxon>
    </lineage>
</organism>
<evidence type="ECO:0000313" key="1">
    <source>
        <dbReference type="EMBL" id="DAE20858.1"/>
    </source>
</evidence>
<dbReference type="EMBL" id="BK015702">
    <property type="protein sequence ID" value="DAE20858.1"/>
    <property type="molecule type" value="Genomic_DNA"/>
</dbReference>